<reference evidence="2" key="1">
    <citation type="submission" date="2023-03" db="EMBL/GenBank/DDBJ databases">
        <title>Massive genome expansion in bonnet fungi (Mycena s.s.) driven by repeated elements and novel gene families across ecological guilds.</title>
        <authorList>
            <consortium name="Lawrence Berkeley National Laboratory"/>
            <person name="Harder C.B."/>
            <person name="Miyauchi S."/>
            <person name="Viragh M."/>
            <person name="Kuo A."/>
            <person name="Thoen E."/>
            <person name="Andreopoulos B."/>
            <person name="Lu D."/>
            <person name="Skrede I."/>
            <person name="Drula E."/>
            <person name="Henrissat B."/>
            <person name="Morin E."/>
            <person name="Kohler A."/>
            <person name="Barry K."/>
            <person name="LaButti K."/>
            <person name="Morin E."/>
            <person name="Salamov A."/>
            <person name="Lipzen A."/>
            <person name="Mereny Z."/>
            <person name="Hegedus B."/>
            <person name="Baldrian P."/>
            <person name="Stursova M."/>
            <person name="Weitz H."/>
            <person name="Taylor A."/>
            <person name="Grigoriev I.V."/>
            <person name="Nagy L.G."/>
            <person name="Martin F."/>
            <person name="Kauserud H."/>
        </authorList>
    </citation>
    <scope>NUCLEOTIDE SEQUENCE</scope>
    <source>
        <strain evidence="2">CBHHK173m</strain>
    </source>
</reference>
<name>A0AAD6UJ14_9AGAR</name>
<evidence type="ECO:0000313" key="2">
    <source>
        <dbReference type="EMBL" id="KAJ7103997.1"/>
    </source>
</evidence>
<feature type="region of interest" description="Disordered" evidence="1">
    <location>
        <begin position="391"/>
        <end position="421"/>
    </location>
</feature>
<protein>
    <submittedName>
        <fullName evidence="2">Uncharacterized protein</fullName>
    </submittedName>
</protein>
<comment type="caution">
    <text evidence="2">The sequence shown here is derived from an EMBL/GenBank/DDBJ whole genome shotgun (WGS) entry which is preliminary data.</text>
</comment>
<dbReference type="EMBL" id="JARJCN010000001">
    <property type="protein sequence ID" value="KAJ7103997.1"/>
    <property type="molecule type" value="Genomic_DNA"/>
</dbReference>
<evidence type="ECO:0000313" key="3">
    <source>
        <dbReference type="Proteomes" id="UP001222325"/>
    </source>
</evidence>
<proteinExistence type="predicted"/>
<accession>A0AAD6UJ14</accession>
<keyword evidence="3" id="KW-1185">Reference proteome</keyword>
<feature type="compositionally biased region" description="Polar residues" evidence="1">
    <location>
        <begin position="406"/>
        <end position="415"/>
    </location>
</feature>
<gene>
    <name evidence="2" type="ORF">B0H15DRAFT_794876</name>
</gene>
<sequence>MDTSPPSSMTPNCGGRYAKPRMACLAGYHDPPSIFTAMSFDLRQLPLISSRIVILGTRKLELWTPNSLQIPFLPGAYRLNYRPVATATLIAERRYDGHYGKHDCLHVPQYFRADARYWPFIRWASAVDTQDPAADAFMPLTQFWLPESSYSPSPRGVLQPDFIARLHDLGRSLDAKMAQFRRRVESREWDRRPTTDVGSAIGRLLSVRTWDDAVDQGVALQRVLREKEAWIAWAQEIERQKMLTLEDMRSMDMMLAQEEYVGLWINGADEGTTLFYMAAGIPCFIVHEYAPGVTSREEVEDVRVFRDLVSGTELEGELSDSNPYQRLARLQAYRDAPFSGDDGRGRARLATAADEARILQAEPAAAESAYKGRLRYKAFLPGSWPLIRRRSSTSKDAGRRIGQHRACSQQSNRGSLCSPPA</sequence>
<dbReference type="AlphaFoldDB" id="A0AAD6UJ14"/>
<dbReference type="Proteomes" id="UP001222325">
    <property type="component" value="Unassembled WGS sequence"/>
</dbReference>
<organism evidence="2 3">
    <name type="scientific">Mycena belliarum</name>
    <dbReference type="NCBI Taxonomy" id="1033014"/>
    <lineage>
        <taxon>Eukaryota</taxon>
        <taxon>Fungi</taxon>
        <taxon>Dikarya</taxon>
        <taxon>Basidiomycota</taxon>
        <taxon>Agaricomycotina</taxon>
        <taxon>Agaricomycetes</taxon>
        <taxon>Agaricomycetidae</taxon>
        <taxon>Agaricales</taxon>
        <taxon>Marasmiineae</taxon>
        <taxon>Mycenaceae</taxon>
        <taxon>Mycena</taxon>
    </lineage>
</organism>
<evidence type="ECO:0000256" key="1">
    <source>
        <dbReference type="SAM" id="MobiDB-lite"/>
    </source>
</evidence>